<evidence type="ECO:0000256" key="1">
    <source>
        <dbReference type="ARBA" id="ARBA00004651"/>
    </source>
</evidence>
<dbReference type="CDD" id="cd06261">
    <property type="entry name" value="TM_PBP2"/>
    <property type="match status" value="1"/>
</dbReference>
<feature type="compositionally biased region" description="Pro residues" evidence="8">
    <location>
        <begin position="1"/>
        <end position="11"/>
    </location>
</feature>
<dbReference type="GO" id="GO:0005886">
    <property type="term" value="C:plasma membrane"/>
    <property type="evidence" value="ECO:0007669"/>
    <property type="project" value="UniProtKB-SubCell"/>
</dbReference>
<dbReference type="GeneID" id="55527327"/>
<evidence type="ECO:0000256" key="6">
    <source>
        <dbReference type="ARBA" id="ARBA00023136"/>
    </source>
</evidence>
<dbReference type="PANTHER" id="PTHR43386:SF25">
    <property type="entry name" value="PEPTIDE ABC TRANSPORTER PERMEASE PROTEIN"/>
    <property type="match status" value="1"/>
</dbReference>
<evidence type="ECO:0000259" key="9">
    <source>
        <dbReference type="PROSITE" id="PS50928"/>
    </source>
</evidence>
<dbReference type="Pfam" id="PF00528">
    <property type="entry name" value="BPD_transp_1"/>
    <property type="match status" value="1"/>
</dbReference>
<evidence type="ECO:0000256" key="5">
    <source>
        <dbReference type="ARBA" id="ARBA00022989"/>
    </source>
</evidence>
<feature type="transmembrane region" description="Helical" evidence="7">
    <location>
        <begin position="38"/>
        <end position="59"/>
    </location>
</feature>
<dbReference type="EMBL" id="CP026111">
    <property type="protein sequence ID" value="AUT58664.1"/>
    <property type="molecule type" value="Genomic_DNA"/>
</dbReference>
<evidence type="ECO:0000313" key="10">
    <source>
        <dbReference type="EMBL" id="AUT58664.1"/>
    </source>
</evidence>
<reference evidence="11 13" key="2">
    <citation type="journal article" date="2022" name="Front. Microbiol.">
        <title>Identification and characterization of a novel class of self-sufficient cytochrome P450 hydroxylase involved in cyclohexanecarboxylate degradation in Paraburkholderia terrae strain KU-64.</title>
        <authorList>
            <person name="Yamamoto T."/>
            <person name="Hasegawa Y."/>
            <person name="Iwaki H."/>
        </authorList>
    </citation>
    <scope>NUCLEOTIDE SEQUENCE [LARGE SCALE GENOMIC DNA]</scope>
    <source>
        <strain evidence="11 13">KU-64</strain>
    </source>
</reference>
<evidence type="ECO:0000256" key="2">
    <source>
        <dbReference type="ARBA" id="ARBA00022448"/>
    </source>
</evidence>
<dbReference type="KEGG" id="pter:C2L65_02910"/>
<keyword evidence="6 7" id="KW-0472">Membrane</keyword>
<dbReference type="InterPro" id="IPR025966">
    <property type="entry name" value="OppC_N"/>
</dbReference>
<reference evidence="10 12" key="1">
    <citation type="submission" date="2018-01" db="EMBL/GenBank/DDBJ databases">
        <title>Species boundaries and ecological features among Paraburkholderia terrae DSMZ17804T, P. hospita DSMZ17164T and P. caribensis DSMZ13236T.</title>
        <authorList>
            <person name="Pratama A.A."/>
        </authorList>
    </citation>
    <scope>NUCLEOTIDE SEQUENCE [LARGE SCALE GENOMIC DNA]</scope>
    <source>
        <strain evidence="10 12">DSM 17804</strain>
    </source>
</reference>
<protein>
    <submittedName>
        <fullName evidence="10 11">ABC transporter permease</fullName>
    </submittedName>
</protein>
<sequence length="297" mass="31018">MSTMASPPPSSNTPAPAAPRARDTRYDTLRMLLRSPTFIAGAVIVLWWIVCAIAGTWVAPLDPYASDPLNSLTPPAAGHWFGTDQLGRDVLSRVIVGARDILTIAPLATLLGTLAGTALGLTVGYFDGWVDNVIGRAIDAVLALPLVIVALLALAAVGASNLTVILVIGITFTPITARTVRAAVFAERHLDYVAAAQLRGENAFYIMFAEILPNVLPPIIVEATVRLGYAIFAVATLSFLGFGIQPPSADWGLALSESYTLMAGGAWWTVVFDAAAIASLVVGVNLIADAVQGAVDG</sequence>
<keyword evidence="2 7" id="KW-0813">Transport</keyword>
<name>A0A2I8EII8_9BURK</name>
<keyword evidence="4 7" id="KW-0812">Transmembrane</keyword>
<evidence type="ECO:0000256" key="4">
    <source>
        <dbReference type="ARBA" id="ARBA00022692"/>
    </source>
</evidence>
<proteinExistence type="inferred from homology"/>
<feature type="domain" description="ABC transmembrane type-1" evidence="9">
    <location>
        <begin position="98"/>
        <end position="288"/>
    </location>
</feature>
<dbReference type="RefSeq" id="WP_007745287.1">
    <property type="nucleotide sequence ID" value="NZ_AP024955.1"/>
</dbReference>
<dbReference type="PROSITE" id="PS50928">
    <property type="entry name" value="ABC_TM1"/>
    <property type="match status" value="1"/>
</dbReference>
<accession>A0A2I8EII8</accession>
<dbReference type="PANTHER" id="PTHR43386">
    <property type="entry name" value="OLIGOPEPTIDE TRANSPORT SYSTEM PERMEASE PROTEIN APPC"/>
    <property type="match status" value="1"/>
</dbReference>
<keyword evidence="5 7" id="KW-1133">Transmembrane helix</keyword>
<evidence type="ECO:0000313" key="12">
    <source>
        <dbReference type="Proteomes" id="UP000243502"/>
    </source>
</evidence>
<gene>
    <name evidence="10" type="ORF">C2L65_02910</name>
    <name evidence="11" type="ORF">PTKU64_05630</name>
</gene>
<keyword evidence="13" id="KW-1185">Reference proteome</keyword>
<dbReference type="InterPro" id="IPR000515">
    <property type="entry name" value="MetI-like"/>
</dbReference>
<dbReference type="Pfam" id="PF12911">
    <property type="entry name" value="OppC_N"/>
    <property type="match status" value="1"/>
</dbReference>
<dbReference type="InterPro" id="IPR035906">
    <property type="entry name" value="MetI-like_sf"/>
</dbReference>
<feature type="transmembrane region" description="Helical" evidence="7">
    <location>
        <begin position="265"/>
        <end position="288"/>
    </location>
</feature>
<evidence type="ECO:0000313" key="13">
    <source>
        <dbReference type="Proteomes" id="UP001319874"/>
    </source>
</evidence>
<dbReference type="Proteomes" id="UP000243502">
    <property type="component" value="Chromosome 1"/>
</dbReference>
<organism evidence="10 12">
    <name type="scientific">Paraburkholderia terrae</name>
    <dbReference type="NCBI Taxonomy" id="311230"/>
    <lineage>
        <taxon>Bacteria</taxon>
        <taxon>Pseudomonadati</taxon>
        <taxon>Pseudomonadota</taxon>
        <taxon>Betaproteobacteria</taxon>
        <taxon>Burkholderiales</taxon>
        <taxon>Burkholderiaceae</taxon>
        <taxon>Paraburkholderia</taxon>
    </lineage>
</organism>
<feature type="region of interest" description="Disordered" evidence="8">
    <location>
        <begin position="1"/>
        <end position="21"/>
    </location>
</feature>
<dbReference type="Gene3D" id="1.10.3720.10">
    <property type="entry name" value="MetI-like"/>
    <property type="match status" value="1"/>
</dbReference>
<keyword evidence="3" id="KW-1003">Cell membrane</keyword>
<comment type="subcellular location">
    <subcellularLocation>
        <location evidence="1 7">Cell membrane</location>
        <topology evidence="1 7">Multi-pass membrane protein</topology>
    </subcellularLocation>
</comment>
<evidence type="ECO:0000256" key="7">
    <source>
        <dbReference type="RuleBase" id="RU363032"/>
    </source>
</evidence>
<dbReference type="Proteomes" id="UP001319874">
    <property type="component" value="Chromosome 1"/>
</dbReference>
<evidence type="ECO:0000313" key="11">
    <source>
        <dbReference type="EMBL" id="BCZ76888.1"/>
    </source>
</evidence>
<dbReference type="OrthoDB" id="9805884at2"/>
<dbReference type="AlphaFoldDB" id="A0A2I8EII8"/>
<dbReference type="EMBL" id="AP024955">
    <property type="protein sequence ID" value="BCZ76888.1"/>
    <property type="molecule type" value="Genomic_DNA"/>
</dbReference>
<evidence type="ECO:0000256" key="8">
    <source>
        <dbReference type="SAM" id="MobiDB-lite"/>
    </source>
</evidence>
<dbReference type="GO" id="GO:0055085">
    <property type="term" value="P:transmembrane transport"/>
    <property type="evidence" value="ECO:0007669"/>
    <property type="project" value="InterPro"/>
</dbReference>
<feature type="transmembrane region" description="Helical" evidence="7">
    <location>
        <begin position="227"/>
        <end position="245"/>
    </location>
</feature>
<comment type="similarity">
    <text evidence="7">Belongs to the binding-protein-dependent transport system permease family.</text>
</comment>
<dbReference type="InterPro" id="IPR050366">
    <property type="entry name" value="BP-dependent_transpt_permease"/>
</dbReference>
<feature type="transmembrane region" description="Helical" evidence="7">
    <location>
        <begin position="101"/>
        <end position="126"/>
    </location>
</feature>
<dbReference type="SUPFAM" id="SSF161098">
    <property type="entry name" value="MetI-like"/>
    <property type="match status" value="1"/>
</dbReference>
<evidence type="ECO:0000256" key="3">
    <source>
        <dbReference type="ARBA" id="ARBA00022475"/>
    </source>
</evidence>